<evidence type="ECO:0000256" key="3">
    <source>
        <dbReference type="ARBA" id="ARBA00022679"/>
    </source>
</evidence>
<dbReference type="Gene3D" id="1.10.510.10">
    <property type="entry name" value="Transferase(Phosphotransferase) domain 1"/>
    <property type="match status" value="1"/>
</dbReference>
<dbReference type="EMBL" id="EAAA01001081">
    <property type="status" value="NOT_ANNOTATED_CDS"/>
    <property type="molecule type" value="Genomic_DNA"/>
</dbReference>
<dbReference type="InterPro" id="IPR050660">
    <property type="entry name" value="NEK_Ser/Thr_kinase"/>
</dbReference>
<evidence type="ECO:0000256" key="1">
    <source>
        <dbReference type="ARBA" id="ARBA00012513"/>
    </source>
</evidence>
<dbReference type="SMART" id="SM00220">
    <property type="entry name" value="S_TKc"/>
    <property type="match status" value="1"/>
</dbReference>
<dbReference type="GO" id="GO:0004674">
    <property type="term" value="F:protein serine/threonine kinase activity"/>
    <property type="evidence" value="ECO:0000318"/>
    <property type="project" value="GO_Central"/>
</dbReference>
<dbReference type="OMA" id="AGSIFIW"/>
<dbReference type="Ensembl" id="ENSCINT00000026776.2">
    <property type="protein sequence ID" value="ENSCINP00000026530.2"/>
    <property type="gene ID" value="ENSCING00000014755.2"/>
</dbReference>
<dbReference type="SUPFAM" id="SSF56112">
    <property type="entry name" value="Protein kinase-like (PK-like)"/>
    <property type="match status" value="1"/>
</dbReference>
<dbReference type="GO" id="GO:1901990">
    <property type="term" value="P:regulation of mitotic cell cycle phase transition"/>
    <property type="evidence" value="ECO:0000318"/>
    <property type="project" value="GO_Central"/>
</dbReference>
<keyword evidence="11" id="KW-1185">Reference proteome</keyword>
<dbReference type="PANTHER" id="PTHR43671">
    <property type="entry name" value="SERINE/THREONINE-PROTEIN KINASE NEK"/>
    <property type="match status" value="1"/>
</dbReference>
<dbReference type="AlphaFoldDB" id="F6W8V2"/>
<evidence type="ECO:0000256" key="5">
    <source>
        <dbReference type="ARBA" id="ARBA00022777"/>
    </source>
</evidence>
<dbReference type="Pfam" id="PF00069">
    <property type="entry name" value="Pkinase"/>
    <property type="match status" value="1"/>
</dbReference>
<evidence type="ECO:0000313" key="11">
    <source>
        <dbReference type="Proteomes" id="UP000008144"/>
    </source>
</evidence>
<dbReference type="PROSITE" id="PS50011">
    <property type="entry name" value="PROTEIN_KINASE_DOM"/>
    <property type="match status" value="1"/>
</dbReference>
<keyword evidence="5" id="KW-0418">Kinase</keyword>
<dbReference type="GO" id="GO:0005654">
    <property type="term" value="C:nucleoplasm"/>
    <property type="evidence" value="ECO:0000318"/>
    <property type="project" value="GO_Central"/>
</dbReference>
<feature type="domain" description="Protein kinase" evidence="9">
    <location>
        <begin position="31"/>
        <end position="290"/>
    </location>
</feature>
<evidence type="ECO:0000256" key="8">
    <source>
        <dbReference type="ARBA" id="ARBA00048679"/>
    </source>
</evidence>
<reference evidence="10" key="2">
    <citation type="journal article" date="2008" name="Genome Biol.">
        <title>Improved genome assembly and evidence-based global gene model set for the chordate Ciona intestinalis: new insight into intron and operon populations.</title>
        <authorList>
            <person name="Satou Y."/>
            <person name="Mineta K."/>
            <person name="Ogasawara M."/>
            <person name="Sasakura Y."/>
            <person name="Shoguchi E."/>
            <person name="Ueno K."/>
            <person name="Yamada L."/>
            <person name="Matsumoto J."/>
            <person name="Wasserscheid J."/>
            <person name="Dewar K."/>
            <person name="Wiley G.B."/>
            <person name="Macmil S.L."/>
            <person name="Roe B.A."/>
            <person name="Zeller R.W."/>
            <person name="Hastings K.E."/>
            <person name="Lemaire P."/>
            <person name="Lindquist E."/>
            <person name="Endo T."/>
            <person name="Hotta K."/>
            <person name="Inaba K."/>
        </authorList>
    </citation>
    <scope>NUCLEOTIDE SEQUENCE [LARGE SCALE GENOMIC DNA]</scope>
    <source>
        <strain evidence="10">wild type</strain>
    </source>
</reference>
<name>F6W8V2_CIOIN</name>
<reference evidence="11" key="1">
    <citation type="journal article" date="2002" name="Science">
        <title>The draft genome of Ciona intestinalis: insights into chordate and vertebrate origins.</title>
        <authorList>
            <person name="Dehal P."/>
            <person name="Satou Y."/>
            <person name="Campbell R.K."/>
            <person name="Chapman J."/>
            <person name="Degnan B."/>
            <person name="De Tomaso A."/>
            <person name="Davidson B."/>
            <person name="Di Gregorio A."/>
            <person name="Gelpke M."/>
            <person name="Goodstein D.M."/>
            <person name="Harafuji N."/>
            <person name="Hastings K.E."/>
            <person name="Ho I."/>
            <person name="Hotta K."/>
            <person name="Huang W."/>
            <person name="Kawashima T."/>
            <person name="Lemaire P."/>
            <person name="Martinez D."/>
            <person name="Meinertzhagen I.A."/>
            <person name="Necula S."/>
            <person name="Nonaka M."/>
            <person name="Putnam N."/>
            <person name="Rash S."/>
            <person name="Saiga H."/>
            <person name="Satake M."/>
            <person name="Terry A."/>
            <person name="Yamada L."/>
            <person name="Wang H.G."/>
            <person name="Awazu S."/>
            <person name="Azumi K."/>
            <person name="Boore J."/>
            <person name="Branno M."/>
            <person name="Chin-Bow S."/>
            <person name="DeSantis R."/>
            <person name="Doyle S."/>
            <person name="Francino P."/>
            <person name="Keys D.N."/>
            <person name="Haga S."/>
            <person name="Hayashi H."/>
            <person name="Hino K."/>
            <person name="Imai K.S."/>
            <person name="Inaba K."/>
            <person name="Kano S."/>
            <person name="Kobayashi K."/>
            <person name="Kobayashi M."/>
            <person name="Lee B.I."/>
            <person name="Makabe K.W."/>
            <person name="Manohar C."/>
            <person name="Matassi G."/>
            <person name="Medina M."/>
            <person name="Mochizuki Y."/>
            <person name="Mount S."/>
            <person name="Morishita T."/>
            <person name="Miura S."/>
            <person name="Nakayama A."/>
            <person name="Nishizaka S."/>
            <person name="Nomoto H."/>
            <person name="Ohta F."/>
            <person name="Oishi K."/>
            <person name="Rigoutsos I."/>
            <person name="Sano M."/>
            <person name="Sasaki A."/>
            <person name="Sasakura Y."/>
            <person name="Shoguchi E."/>
            <person name="Shin-i T."/>
            <person name="Spagnuolo A."/>
            <person name="Stainier D."/>
            <person name="Suzuki M.M."/>
            <person name="Tassy O."/>
            <person name="Takatori N."/>
            <person name="Tokuoka M."/>
            <person name="Yagi K."/>
            <person name="Yoshizaki F."/>
            <person name="Wada S."/>
            <person name="Zhang C."/>
            <person name="Hyatt P.D."/>
            <person name="Larimer F."/>
            <person name="Detter C."/>
            <person name="Doggett N."/>
            <person name="Glavina T."/>
            <person name="Hawkins T."/>
            <person name="Richardson P."/>
            <person name="Lucas S."/>
            <person name="Kohara Y."/>
            <person name="Levine M."/>
            <person name="Satoh N."/>
            <person name="Rokhsar D.S."/>
        </authorList>
    </citation>
    <scope>NUCLEOTIDE SEQUENCE [LARGE SCALE GENOMIC DNA]</scope>
</reference>
<evidence type="ECO:0000313" key="10">
    <source>
        <dbReference type="Ensembl" id="ENSCINP00000026530.2"/>
    </source>
</evidence>
<dbReference type="InterPro" id="IPR000719">
    <property type="entry name" value="Prot_kinase_dom"/>
</dbReference>
<keyword evidence="4" id="KW-0547">Nucleotide-binding</keyword>
<reference evidence="10" key="3">
    <citation type="submission" date="2025-08" db="UniProtKB">
        <authorList>
            <consortium name="Ensembl"/>
        </authorList>
    </citation>
    <scope>IDENTIFICATION</scope>
</reference>
<comment type="catalytic activity">
    <reaction evidence="8">
        <text>L-seryl-[protein] + ATP = O-phospho-L-seryl-[protein] + ADP + H(+)</text>
        <dbReference type="Rhea" id="RHEA:17989"/>
        <dbReference type="Rhea" id="RHEA-COMP:9863"/>
        <dbReference type="Rhea" id="RHEA-COMP:11604"/>
        <dbReference type="ChEBI" id="CHEBI:15378"/>
        <dbReference type="ChEBI" id="CHEBI:29999"/>
        <dbReference type="ChEBI" id="CHEBI:30616"/>
        <dbReference type="ChEBI" id="CHEBI:83421"/>
        <dbReference type="ChEBI" id="CHEBI:456216"/>
        <dbReference type="EC" id="2.7.11.1"/>
    </reaction>
</comment>
<dbReference type="PROSITE" id="PS00108">
    <property type="entry name" value="PROTEIN_KINASE_ST"/>
    <property type="match status" value="1"/>
</dbReference>
<dbReference type="GO" id="GO:0031573">
    <property type="term" value="P:mitotic intra-S DNA damage checkpoint signaling"/>
    <property type="evidence" value="ECO:0000318"/>
    <property type="project" value="GO_Central"/>
</dbReference>
<dbReference type="InParanoid" id="F6W8V2"/>
<reference evidence="10" key="4">
    <citation type="submission" date="2025-09" db="UniProtKB">
        <authorList>
            <consortium name="Ensembl"/>
        </authorList>
    </citation>
    <scope>IDENTIFICATION</scope>
</reference>
<dbReference type="InterPro" id="IPR008271">
    <property type="entry name" value="Ser/Thr_kinase_AS"/>
</dbReference>
<keyword evidence="6" id="KW-0067">ATP-binding</keyword>
<sequence>MAELNAISLRELSLVDTQNTGLIGKVVAKRYHIDKELGKGKYGIALQVSDREDNNMKKVLKRVQIASCRDIQTVRQEAGILSSLNHKYIVQFLSSFFDGDWFCIIMELCEGGTLATKIEYAKSEQLPIDAQDILRWTYQVLDGLQYAHSRDKKVLHRDIKPSNILLVGNDAKLSDFGCSKQLDASTYQASSIVGTILYLAPEVHNDQVYSDKSDVWSVGCILYELFTLQPICGSAAVAMQIIPYLKHMDTMPTPTLPDERFQDLFLRMMEKDPRNRASAAEVLEDRHFEVFQTNNGSNAGSEGLTIELVDDD</sequence>
<dbReference type="GeneTree" id="ENSGT00940000165312"/>
<accession>F6W8V2</accession>
<keyword evidence="2" id="KW-0723">Serine/threonine-protein kinase</keyword>
<evidence type="ECO:0000256" key="6">
    <source>
        <dbReference type="ARBA" id="ARBA00022840"/>
    </source>
</evidence>
<dbReference type="GO" id="GO:0005524">
    <property type="term" value="F:ATP binding"/>
    <property type="evidence" value="ECO:0007669"/>
    <property type="project" value="UniProtKB-KW"/>
</dbReference>
<comment type="catalytic activity">
    <reaction evidence="7">
        <text>L-threonyl-[protein] + ATP = O-phospho-L-threonyl-[protein] + ADP + H(+)</text>
        <dbReference type="Rhea" id="RHEA:46608"/>
        <dbReference type="Rhea" id="RHEA-COMP:11060"/>
        <dbReference type="Rhea" id="RHEA-COMP:11605"/>
        <dbReference type="ChEBI" id="CHEBI:15378"/>
        <dbReference type="ChEBI" id="CHEBI:30013"/>
        <dbReference type="ChEBI" id="CHEBI:30616"/>
        <dbReference type="ChEBI" id="CHEBI:61977"/>
        <dbReference type="ChEBI" id="CHEBI:456216"/>
        <dbReference type="EC" id="2.7.11.1"/>
    </reaction>
</comment>
<dbReference type="Proteomes" id="UP000008144">
    <property type="component" value="Chromosome 13"/>
</dbReference>
<dbReference type="FunFam" id="1.10.510.10:FF:001795">
    <property type="entry name" value="Serine/threonine-protein kinase Nek1"/>
    <property type="match status" value="1"/>
</dbReference>
<evidence type="ECO:0000256" key="2">
    <source>
        <dbReference type="ARBA" id="ARBA00022527"/>
    </source>
</evidence>
<evidence type="ECO:0000259" key="9">
    <source>
        <dbReference type="PROSITE" id="PS50011"/>
    </source>
</evidence>
<protein>
    <recommendedName>
        <fullName evidence="1">non-specific serine/threonine protein kinase</fullName>
        <ecNumber evidence="1">2.7.11.1</ecNumber>
    </recommendedName>
</protein>
<dbReference type="InterPro" id="IPR011009">
    <property type="entry name" value="Kinase-like_dom_sf"/>
</dbReference>
<proteinExistence type="predicted"/>
<dbReference type="EC" id="2.7.11.1" evidence="1"/>
<dbReference type="STRING" id="7719.ENSCINP00000026530"/>
<organism evidence="10 11">
    <name type="scientific">Ciona intestinalis</name>
    <name type="common">Transparent sea squirt</name>
    <name type="synonym">Ascidia intestinalis</name>
    <dbReference type="NCBI Taxonomy" id="7719"/>
    <lineage>
        <taxon>Eukaryota</taxon>
        <taxon>Metazoa</taxon>
        <taxon>Chordata</taxon>
        <taxon>Tunicata</taxon>
        <taxon>Ascidiacea</taxon>
        <taxon>Phlebobranchia</taxon>
        <taxon>Cionidae</taxon>
        <taxon>Ciona</taxon>
    </lineage>
</organism>
<dbReference type="PANTHER" id="PTHR43671:SF98">
    <property type="entry name" value="SERINE_THREONINE-PROTEIN KINASE NEK11"/>
    <property type="match status" value="1"/>
</dbReference>
<evidence type="ECO:0000256" key="4">
    <source>
        <dbReference type="ARBA" id="ARBA00022741"/>
    </source>
</evidence>
<keyword evidence="3" id="KW-0808">Transferase</keyword>
<dbReference type="HOGENOM" id="CLU_000288_63_23_1"/>
<dbReference type="GO" id="GO:0005634">
    <property type="term" value="C:nucleus"/>
    <property type="evidence" value="ECO:0000318"/>
    <property type="project" value="GO_Central"/>
</dbReference>
<evidence type="ECO:0000256" key="7">
    <source>
        <dbReference type="ARBA" id="ARBA00047899"/>
    </source>
</evidence>